<dbReference type="SUPFAM" id="SSF53335">
    <property type="entry name" value="S-adenosyl-L-methionine-dependent methyltransferases"/>
    <property type="match status" value="1"/>
</dbReference>
<organism evidence="6 7">
    <name type="scientific">Streptomyces venezuelae</name>
    <dbReference type="NCBI Taxonomy" id="54571"/>
    <lineage>
        <taxon>Bacteria</taxon>
        <taxon>Bacillati</taxon>
        <taxon>Actinomycetota</taxon>
        <taxon>Actinomycetes</taxon>
        <taxon>Kitasatosporales</taxon>
        <taxon>Streptomycetaceae</taxon>
        <taxon>Streptomyces</taxon>
    </lineage>
</organism>
<dbReference type="CDD" id="cd02440">
    <property type="entry name" value="AdoMet_MTases"/>
    <property type="match status" value="1"/>
</dbReference>
<reference evidence="6 7" key="1">
    <citation type="submission" date="2018-05" db="EMBL/GenBank/DDBJ databases">
        <title>Streptomyces venezuelae.</title>
        <authorList>
            <person name="Kim W."/>
            <person name="Lee N."/>
            <person name="Cho B.-K."/>
        </authorList>
    </citation>
    <scope>NUCLEOTIDE SEQUENCE [LARGE SCALE GENOMIC DNA]</scope>
    <source>
        <strain evidence="6 7">ATCC 14584</strain>
    </source>
</reference>
<keyword evidence="1 6" id="KW-0489">Methyltransferase</keyword>
<feature type="domain" description="Methyltransferase" evidence="5">
    <location>
        <begin position="88"/>
        <end position="180"/>
    </location>
</feature>
<dbReference type="Proteomes" id="UP000322927">
    <property type="component" value="Chromosome"/>
</dbReference>
<keyword evidence="3" id="KW-0949">S-adenosyl-L-methionine</keyword>
<feature type="region of interest" description="Disordered" evidence="4">
    <location>
        <begin position="32"/>
        <end position="51"/>
    </location>
</feature>
<keyword evidence="2 6" id="KW-0808">Transferase</keyword>
<dbReference type="GO" id="GO:0008168">
    <property type="term" value="F:methyltransferase activity"/>
    <property type="evidence" value="ECO:0007669"/>
    <property type="project" value="UniProtKB-KW"/>
</dbReference>
<evidence type="ECO:0000256" key="2">
    <source>
        <dbReference type="ARBA" id="ARBA00022679"/>
    </source>
</evidence>
<evidence type="ECO:0000313" key="6">
    <source>
        <dbReference type="EMBL" id="QES38883.1"/>
    </source>
</evidence>
<dbReference type="AlphaFoldDB" id="A0A5P2C8I2"/>
<evidence type="ECO:0000256" key="3">
    <source>
        <dbReference type="ARBA" id="ARBA00022691"/>
    </source>
</evidence>
<dbReference type="InterPro" id="IPR029063">
    <property type="entry name" value="SAM-dependent_MTases_sf"/>
</dbReference>
<evidence type="ECO:0000313" key="7">
    <source>
        <dbReference type="Proteomes" id="UP000322927"/>
    </source>
</evidence>
<dbReference type="InterPro" id="IPR041698">
    <property type="entry name" value="Methyltransf_25"/>
</dbReference>
<evidence type="ECO:0000256" key="4">
    <source>
        <dbReference type="SAM" id="MobiDB-lite"/>
    </source>
</evidence>
<dbReference type="PANTHER" id="PTHR43464:SF19">
    <property type="entry name" value="UBIQUINONE BIOSYNTHESIS O-METHYLTRANSFERASE, MITOCHONDRIAL"/>
    <property type="match status" value="1"/>
</dbReference>
<proteinExistence type="predicted"/>
<dbReference type="OrthoDB" id="9811589at2"/>
<protein>
    <submittedName>
        <fullName evidence="6">SAM-dependent methyltransferase</fullName>
    </submittedName>
</protein>
<name>A0A5P2C8I2_STRVZ</name>
<dbReference type="Pfam" id="PF13649">
    <property type="entry name" value="Methyltransf_25"/>
    <property type="match status" value="1"/>
</dbReference>
<gene>
    <name evidence="6" type="ORF">DEJ48_07950</name>
</gene>
<accession>A0A5P2C8I2</accession>
<evidence type="ECO:0000256" key="1">
    <source>
        <dbReference type="ARBA" id="ARBA00022603"/>
    </source>
</evidence>
<dbReference type="EMBL" id="CP029192">
    <property type="protein sequence ID" value="QES38883.1"/>
    <property type="molecule type" value="Genomic_DNA"/>
</dbReference>
<sequence>MSREGCLREDDPYRGVRQDTEVWSVLAQEWRAAREERHTSPSPGADTDTTDAEYTHPRLAALYDVLDPDRSDLDAYAAMAEEFGARRVLDIGCGTGVLALKLAGRGIDVVGVDPAAASLDVARAKPGAERVRWIHGDASSVPPLRADLVTMTANVAQQITDPDAWRNTLRTARGALRPGGHLVFETRVPARRAWENWNPEASRRVTRLPGRGATGSTVETWVDVTAVDGPLVSFRWTYVFEADGQVLTSDSTLRFRERAEIEADLVAQGYVVDEVRDAPDRPGREFVFVARRPGEPS</sequence>
<dbReference type="Gene3D" id="3.40.50.150">
    <property type="entry name" value="Vaccinia Virus protein VP39"/>
    <property type="match status" value="1"/>
</dbReference>
<dbReference type="GO" id="GO:0032259">
    <property type="term" value="P:methylation"/>
    <property type="evidence" value="ECO:0007669"/>
    <property type="project" value="UniProtKB-KW"/>
</dbReference>
<evidence type="ECO:0000259" key="5">
    <source>
        <dbReference type="Pfam" id="PF13649"/>
    </source>
</evidence>
<dbReference type="PANTHER" id="PTHR43464">
    <property type="entry name" value="METHYLTRANSFERASE"/>
    <property type="match status" value="1"/>
</dbReference>